<sequence>MRSPIEFRAYQEGDLDGVLALCRQEGWISYADDRDRARKVFTAPGVVAVVATTSSHIIGFAYFQTDRAIQAHLSLLVVEQTYRRLGAAKGIISYAFPLLGATRVDLITDTAEAFYRSLSHKAESGFRLYPPGTSVSDS</sequence>
<dbReference type="Gene3D" id="3.40.630.30">
    <property type="match status" value="1"/>
</dbReference>
<protein>
    <recommendedName>
        <fullName evidence="1">N-acetyltransferase domain-containing protein</fullName>
    </recommendedName>
</protein>
<dbReference type="eggNOG" id="COG0456">
    <property type="taxonomic scope" value="Bacteria"/>
</dbReference>
<proteinExistence type="predicted"/>
<dbReference type="InterPro" id="IPR016181">
    <property type="entry name" value="Acyl_CoA_acyltransferase"/>
</dbReference>
<evidence type="ECO:0000313" key="2">
    <source>
        <dbReference type="EMBL" id="KJE77477.1"/>
    </source>
</evidence>
<keyword evidence="3" id="KW-1185">Reference proteome</keyword>
<dbReference type="PROSITE" id="PS51186">
    <property type="entry name" value="GNAT"/>
    <property type="match status" value="1"/>
</dbReference>
<feature type="domain" description="N-acetyltransferase" evidence="1">
    <location>
        <begin position="5"/>
        <end position="138"/>
    </location>
</feature>
<dbReference type="AlphaFoldDB" id="A0A0D8FYK5"/>
<dbReference type="Proteomes" id="UP000032336">
    <property type="component" value="Unassembled WGS sequence"/>
</dbReference>
<dbReference type="OrthoDB" id="4774939at2"/>
<dbReference type="STRING" id="1121877.FEAC_05840"/>
<accession>A0A0D8FYK5</accession>
<dbReference type="GO" id="GO:0016747">
    <property type="term" value="F:acyltransferase activity, transferring groups other than amino-acyl groups"/>
    <property type="evidence" value="ECO:0007669"/>
    <property type="project" value="InterPro"/>
</dbReference>
<reference evidence="2 3" key="1">
    <citation type="submission" date="2015-01" db="EMBL/GenBank/DDBJ databases">
        <title>Draft genome of the acidophilic iron oxidizer Ferrimicrobium acidiphilum strain T23.</title>
        <authorList>
            <person name="Poehlein A."/>
            <person name="Eisen S."/>
            <person name="Schloemann M."/>
            <person name="Johnson B.D."/>
            <person name="Daniel R."/>
            <person name="Muehling M."/>
        </authorList>
    </citation>
    <scope>NUCLEOTIDE SEQUENCE [LARGE SCALE GENOMIC DNA]</scope>
    <source>
        <strain evidence="2 3">T23</strain>
    </source>
</reference>
<dbReference type="Pfam" id="PF13673">
    <property type="entry name" value="Acetyltransf_10"/>
    <property type="match status" value="1"/>
</dbReference>
<evidence type="ECO:0000313" key="3">
    <source>
        <dbReference type="Proteomes" id="UP000032336"/>
    </source>
</evidence>
<dbReference type="EMBL" id="JXUW01000004">
    <property type="protein sequence ID" value="KJE77477.1"/>
    <property type="molecule type" value="Genomic_DNA"/>
</dbReference>
<comment type="caution">
    <text evidence="2">The sequence shown here is derived from an EMBL/GenBank/DDBJ whole genome shotgun (WGS) entry which is preliminary data.</text>
</comment>
<organism evidence="2 3">
    <name type="scientific">Ferrimicrobium acidiphilum DSM 19497</name>
    <dbReference type="NCBI Taxonomy" id="1121877"/>
    <lineage>
        <taxon>Bacteria</taxon>
        <taxon>Bacillati</taxon>
        <taxon>Actinomycetota</taxon>
        <taxon>Acidimicrobiia</taxon>
        <taxon>Acidimicrobiales</taxon>
        <taxon>Acidimicrobiaceae</taxon>
        <taxon>Ferrimicrobium</taxon>
    </lineage>
</organism>
<dbReference type="RefSeq" id="WP_035392232.1">
    <property type="nucleotide sequence ID" value="NZ_JQKF01000079.1"/>
</dbReference>
<dbReference type="InterPro" id="IPR000182">
    <property type="entry name" value="GNAT_dom"/>
</dbReference>
<gene>
    <name evidence="2" type="ORF">FEAC_05840</name>
</gene>
<evidence type="ECO:0000259" key="1">
    <source>
        <dbReference type="PROSITE" id="PS51186"/>
    </source>
</evidence>
<dbReference type="SUPFAM" id="SSF55729">
    <property type="entry name" value="Acyl-CoA N-acyltransferases (Nat)"/>
    <property type="match status" value="1"/>
</dbReference>
<dbReference type="GeneID" id="78371891"/>
<name>A0A0D8FYK5_9ACTN</name>